<dbReference type="OrthoDB" id="9815351at2"/>
<dbReference type="PANTHER" id="PTHR12526:SF629">
    <property type="entry name" value="TEICHURONIC ACID BIOSYNTHESIS GLYCOSYLTRANSFERASE TUAH-RELATED"/>
    <property type="match status" value="1"/>
</dbReference>
<dbReference type="CDD" id="cd03801">
    <property type="entry name" value="GT4_PimA-like"/>
    <property type="match status" value="1"/>
</dbReference>
<dbReference type="Pfam" id="PF13692">
    <property type="entry name" value="Glyco_trans_1_4"/>
    <property type="match status" value="1"/>
</dbReference>
<keyword evidence="4" id="KW-1185">Reference proteome</keyword>
<dbReference type="EMBL" id="JRLW01000009">
    <property type="protein sequence ID" value="KGO89382.1"/>
    <property type="molecule type" value="Genomic_DNA"/>
</dbReference>
<dbReference type="RefSeq" id="WP_026981340.1">
    <property type="nucleotide sequence ID" value="NZ_JRLW01000009.1"/>
</dbReference>
<dbReference type="eggNOG" id="COG0438">
    <property type="taxonomic scope" value="Bacteria"/>
</dbReference>
<evidence type="ECO:0000313" key="4">
    <source>
        <dbReference type="Proteomes" id="UP000030121"/>
    </source>
</evidence>
<keyword evidence="2" id="KW-0808">Transferase</keyword>
<proteinExistence type="predicted"/>
<gene>
    <name evidence="3" type="ORF">Q764_08355</name>
</gene>
<keyword evidence="1" id="KW-0328">Glycosyltransferase</keyword>
<evidence type="ECO:0000256" key="2">
    <source>
        <dbReference type="ARBA" id="ARBA00022679"/>
    </source>
</evidence>
<sequence length="350" mass="40174">MRVLYLTKYTRKGASSRLRSFQYFPLLEQDGFAITAAPLFSDAYLDHLYNGQTTVLEAVKGYLRRFFILFTVFRYGAIVIEKELFPYLPPFAERLLWLFGKKYVVDYDDAIFHNYDLHPNKVLRFFLKHKIDTVMRLSGAVIAGNAYLAERAQKAGAKKVIIIPTVIDINRYTVKPKPSGAKTVIGWIGSPSTFKYVKQLFPVFEKLIRQHDFELQIVGAKSDEKPSFPITFIDWSEETEVISIQNFDIGIMPLEDSPWEKGKCAYKIIQYMACGLPVVASPVGMNKDVVAVGKTGFLPKNPEEWCEVFQILTQEKTKSRNFGTSGRQVVENEYTLQRYVRKLITVLRTI</sequence>
<dbReference type="SUPFAM" id="SSF53756">
    <property type="entry name" value="UDP-Glycosyltransferase/glycogen phosphorylase"/>
    <property type="match status" value="1"/>
</dbReference>
<dbReference type="Gene3D" id="3.40.50.2000">
    <property type="entry name" value="Glycogen Phosphorylase B"/>
    <property type="match status" value="2"/>
</dbReference>
<evidence type="ECO:0008006" key="5">
    <source>
        <dbReference type="Google" id="ProtNLM"/>
    </source>
</evidence>
<evidence type="ECO:0000256" key="1">
    <source>
        <dbReference type="ARBA" id="ARBA00022676"/>
    </source>
</evidence>
<protein>
    <recommendedName>
        <fullName evidence="5">Glycosyl transferase family 1</fullName>
    </recommendedName>
</protein>
<dbReference type="Proteomes" id="UP000030121">
    <property type="component" value="Unassembled WGS sequence"/>
</dbReference>
<name>A0A0A2M9N2_9FLAO</name>
<dbReference type="AlphaFoldDB" id="A0A0A2M9N2"/>
<organism evidence="3 4">
    <name type="scientific">Flavobacterium suncheonense GH29-5 = DSM 17707</name>
    <dbReference type="NCBI Taxonomy" id="1121899"/>
    <lineage>
        <taxon>Bacteria</taxon>
        <taxon>Pseudomonadati</taxon>
        <taxon>Bacteroidota</taxon>
        <taxon>Flavobacteriia</taxon>
        <taxon>Flavobacteriales</taxon>
        <taxon>Flavobacteriaceae</taxon>
        <taxon>Flavobacterium</taxon>
    </lineage>
</organism>
<evidence type="ECO:0000313" key="3">
    <source>
        <dbReference type="EMBL" id="KGO89382.1"/>
    </source>
</evidence>
<comment type="caution">
    <text evidence="3">The sequence shown here is derived from an EMBL/GenBank/DDBJ whole genome shotgun (WGS) entry which is preliminary data.</text>
</comment>
<dbReference type="STRING" id="1121899.GCA_000430025_00325"/>
<dbReference type="GO" id="GO:0016757">
    <property type="term" value="F:glycosyltransferase activity"/>
    <property type="evidence" value="ECO:0007669"/>
    <property type="project" value="UniProtKB-KW"/>
</dbReference>
<dbReference type="PANTHER" id="PTHR12526">
    <property type="entry name" value="GLYCOSYLTRANSFERASE"/>
    <property type="match status" value="1"/>
</dbReference>
<reference evidence="3 4" key="1">
    <citation type="submission" date="2013-09" db="EMBL/GenBank/DDBJ databases">
        <authorList>
            <person name="Zeng Z."/>
            <person name="Chen C."/>
        </authorList>
    </citation>
    <scope>NUCLEOTIDE SEQUENCE [LARGE SCALE GENOMIC DNA]</scope>
    <source>
        <strain evidence="3 4">GH29-5</strain>
    </source>
</reference>
<accession>A0A0A2M9N2</accession>